<dbReference type="EMBL" id="BKCJ010429416">
    <property type="protein sequence ID" value="GFA46864.1"/>
    <property type="molecule type" value="Genomic_DNA"/>
</dbReference>
<sequence length="223" mass="25295">DLAAIDTPISYEDHALLLLTSLPSSYDNFVETLLYGRDTLKLEDMVMTLISRELQKITEAKGDGGEGLYVRGKSRQRDMEQGFVRNKDHVFGSEADGYDSNDVMMAMSVEELLEWIIDARGSYHTIYWRDYLVDFKEYDGNKILLGDDRECRVRGTGTTMGNCVYTLDGQIVTRKTLKCRKQLGEYHIGWKIKTGNVLDSCNHRSTQQCTKSRLAKQLGVAGI</sequence>
<dbReference type="InterPro" id="IPR054722">
    <property type="entry name" value="PolX-like_BBD"/>
</dbReference>
<evidence type="ECO:0000313" key="2">
    <source>
        <dbReference type="EMBL" id="GFA46864.1"/>
    </source>
</evidence>
<name>A0A699JQ94_TANCI</name>
<dbReference type="Pfam" id="PF22936">
    <property type="entry name" value="Pol_BBD"/>
    <property type="match status" value="1"/>
</dbReference>
<proteinExistence type="predicted"/>
<dbReference type="AlphaFoldDB" id="A0A699JQ94"/>
<comment type="caution">
    <text evidence="2">The sequence shown here is derived from an EMBL/GenBank/DDBJ whole genome shotgun (WGS) entry which is preliminary data.</text>
</comment>
<feature type="non-terminal residue" evidence="2">
    <location>
        <position position="1"/>
    </location>
</feature>
<gene>
    <name evidence="2" type="ORF">Tci_618836</name>
</gene>
<reference evidence="2" key="1">
    <citation type="journal article" date="2019" name="Sci. Rep.">
        <title>Draft genome of Tanacetum cinerariifolium, the natural source of mosquito coil.</title>
        <authorList>
            <person name="Yamashiro T."/>
            <person name="Shiraishi A."/>
            <person name="Satake H."/>
            <person name="Nakayama K."/>
        </authorList>
    </citation>
    <scope>NUCLEOTIDE SEQUENCE</scope>
</reference>
<organism evidence="2">
    <name type="scientific">Tanacetum cinerariifolium</name>
    <name type="common">Dalmatian daisy</name>
    <name type="synonym">Chrysanthemum cinerariifolium</name>
    <dbReference type="NCBI Taxonomy" id="118510"/>
    <lineage>
        <taxon>Eukaryota</taxon>
        <taxon>Viridiplantae</taxon>
        <taxon>Streptophyta</taxon>
        <taxon>Embryophyta</taxon>
        <taxon>Tracheophyta</taxon>
        <taxon>Spermatophyta</taxon>
        <taxon>Magnoliopsida</taxon>
        <taxon>eudicotyledons</taxon>
        <taxon>Gunneridae</taxon>
        <taxon>Pentapetalae</taxon>
        <taxon>asterids</taxon>
        <taxon>campanulids</taxon>
        <taxon>Asterales</taxon>
        <taxon>Asteraceae</taxon>
        <taxon>Asteroideae</taxon>
        <taxon>Anthemideae</taxon>
        <taxon>Anthemidinae</taxon>
        <taxon>Tanacetum</taxon>
    </lineage>
</organism>
<dbReference type="Pfam" id="PF14223">
    <property type="entry name" value="Retrotran_gag_2"/>
    <property type="match status" value="1"/>
</dbReference>
<feature type="domain" description="Retrovirus-related Pol polyprotein from transposon TNT 1-94-like beta-barrel" evidence="1">
    <location>
        <begin position="115"/>
        <end position="162"/>
    </location>
</feature>
<protein>
    <recommendedName>
        <fullName evidence="1">Retrovirus-related Pol polyprotein from transposon TNT 1-94-like beta-barrel domain-containing protein</fullName>
    </recommendedName>
</protein>
<accession>A0A699JQ94</accession>
<evidence type="ECO:0000259" key="1">
    <source>
        <dbReference type="Pfam" id="PF22936"/>
    </source>
</evidence>